<feature type="domain" description="FlgD Tudor-like" evidence="5">
    <location>
        <begin position="89"/>
        <end position="229"/>
    </location>
</feature>
<dbReference type="AlphaFoldDB" id="A0A212KCK3"/>
<name>A0A212KCK3_9DELT</name>
<evidence type="ECO:0000256" key="1">
    <source>
        <dbReference type="ARBA" id="ARBA00010577"/>
    </source>
</evidence>
<evidence type="ECO:0000259" key="4">
    <source>
        <dbReference type="Pfam" id="PF13860"/>
    </source>
</evidence>
<gene>
    <name evidence="6" type="ORF">KL86DPRO_50148</name>
</gene>
<dbReference type="InterPro" id="IPR025965">
    <property type="entry name" value="FlgD/Vpr_Ig-like"/>
</dbReference>
<proteinExistence type="inferred from homology"/>
<dbReference type="InterPro" id="IPR005648">
    <property type="entry name" value="FlgD"/>
</dbReference>
<accession>A0A212KCK3</accession>
<dbReference type="Gene3D" id="2.60.40.4070">
    <property type="match status" value="1"/>
</dbReference>
<protein>
    <recommendedName>
        <fullName evidence="3">Basal-body rod modification protein FlgD</fullName>
    </recommendedName>
</protein>
<dbReference type="EMBL" id="FLUQ01000005">
    <property type="protein sequence ID" value="SBW09367.1"/>
    <property type="molecule type" value="Genomic_DNA"/>
</dbReference>
<feature type="domain" description="FlgD/Vpr Ig-like" evidence="4">
    <location>
        <begin position="125"/>
        <end position="186"/>
    </location>
</feature>
<organism evidence="6">
    <name type="scientific">uncultured delta proteobacterium</name>
    <dbReference type="NCBI Taxonomy" id="34034"/>
    <lineage>
        <taxon>Bacteria</taxon>
        <taxon>Deltaproteobacteria</taxon>
        <taxon>environmental samples</taxon>
    </lineage>
</organism>
<comment type="similarity">
    <text evidence="1 3">Belongs to the FlgD family.</text>
</comment>
<reference evidence="6" key="1">
    <citation type="submission" date="2016-04" db="EMBL/GenBank/DDBJ databases">
        <authorList>
            <person name="Evans L.H."/>
            <person name="Alamgir A."/>
            <person name="Owens N."/>
            <person name="Weber N.D."/>
            <person name="Virtaneva K."/>
            <person name="Barbian K."/>
            <person name="Babar A."/>
            <person name="Rosenke K."/>
        </authorList>
    </citation>
    <scope>NUCLEOTIDE SEQUENCE</scope>
    <source>
        <strain evidence="6">86</strain>
    </source>
</reference>
<dbReference type="Pfam" id="PF13861">
    <property type="entry name" value="FLgD_tudor"/>
    <property type="match status" value="1"/>
</dbReference>
<keyword evidence="2 3" id="KW-1005">Bacterial flagellum biogenesis</keyword>
<evidence type="ECO:0000313" key="6">
    <source>
        <dbReference type="EMBL" id="SBW09367.1"/>
    </source>
</evidence>
<dbReference type="Pfam" id="PF03963">
    <property type="entry name" value="FlgD"/>
    <property type="match status" value="1"/>
</dbReference>
<dbReference type="GO" id="GO:0044781">
    <property type="term" value="P:bacterial-type flagellum organization"/>
    <property type="evidence" value="ECO:0007669"/>
    <property type="project" value="UniProtKB-UniRule"/>
</dbReference>
<dbReference type="Gene3D" id="2.30.30.910">
    <property type="match status" value="1"/>
</dbReference>
<evidence type="ECO:0000256" key="2">
    <source>
        <dbReference type="ARBA" id="ARBA00022795"/>
    </source>
</evidence>
<evidence type="ECO:0000256" key="3">
    <source>
        <dbReference type="RuleBase" id="RU362076"/>
    </source>
</evidence>
<comment type="function">
    <text evidence="3">Required for flagellar hook formation. May act as a scaffolding protein.</text>
</comment>
<evidence type="ECO:0000259" key="5">
    <source>
        <dbReference type="Pfam" id="PF13861"/>
    </source>
</evidence>
<dbReference type="Pfam" id="PF13860">
    <property type="entry name" value="FlgD_ig"/>
    <property type="match status" value="1"/>
</dbReference>
<sequence>MAATTNIMANSNIWTSSADNAATSGKTDRLASDKHTFLKLLVAQLTNQDPLNPTEDKEFVAQLAQFTSLEQLQEINAGVEGLNTTMTQSQLMTATGFIGKNVIAKGDQITKLTMSGQIVTTQSWFTITDPATKAQATILDSSGMPVFSEELGSFQAGTHRYAWNGKLASGQEAPNGVYSIMITAQDKNDKTVVIQQQQLSARVVGVENVDGVYKLILDGGRTVNLMDVTEITLPDESTGTVSTYSGLAADAAASAALAKDNAEVFAQKALGSTVATDAKKYAESSINAAATARESATAARKIADNARKEAESLKTADALNEYTKTDEQAKKAEAYATQAEEFAADAKGYAESLGADFTE</sequence>
<dbReference type="InterPro" id="IPR025963">
    <property type="entry name" value="FLgD_Tudor"/>
</dbReference>